<protein>
    <submittedName>
        <fullName evidence="1">Uncharacterized protein</fullName>
    </submittedName>
</protein>
<evidence type="ECO:0000313" key="1">
    <source>
        <dbReference type="EMBL" id="CBF77203.1"/>
    </source>
</evidence>
<organism evidence="1 2">
    <name type="scientific">Emericella nidulans (strain FGSC A4 / ATCC 38163 / CBS 112.46 / NRRL 194 / M139)</name>
    <name type="common">Aspergillus nidulans</name>
    <dbReference type="NCBI Taxonomy" id="227321"/>
    <lineage>
        <taxon>Eukaryota</taxon>
        <taxon>Fungi</taxon>
        <taxon>Dikarya</taxon>
        <taxon>Ascomycota</taxon>
        <taxon>Pezizomycotina</taxon>
        <taxon>Eurotiomycetes</taxon>
        <taxon>Eurotiomycetidae</taxon>
        <taxon>Eurotiales</taxon>
        <taxon>Aspergillaceae</taxon>
        <taxon>Aspergillus</taxon>
        <taxon>Aspergillus subgen. Nidulantes</taxon>
    </lineage>
</organism>
<dbReference type="AlphaFoldDB" id="C8V7V4"/>
<name>C8V7V4_EMENI</name>
<evidence type="ECO:0000313" key="2">
    <source>
        <dbReference type="Proteomes" id="UP000000560"/>
    </source>
</evidence>
<dbReference type="EMBL" id="BN001303">
    <property type="protein sequence ID" value="CBF77203.1"/>
    <property type="molecule type" value="Genomic_DNA"/>
</dbReference>
<dbReference type="HOGENOM" id="CLU_3419418_0_0_1"/>
<proteinExistence type="predicted"/>
<dbReference type="Proteomes" id="UP000000560">
    <property type="component" value="Chromosome III"/>
</dbReference>
<reference evidence="2" key="2">
    <citation type="journal article" date="2009" name="Fungal Genet. Biol.">
        <title>The 2008 update of the Aspergillus nidulans genome annotation: a community effort.</title>
        <authorList>
            <person name="Wortman J.R."/>
            <person name="Gilsenan J.M."/>
            <person name="Joardar V."/>
            <person name="Deegan J."/>
            <person name="Clutterbuck J."/>
            <person name="Andersen M.R."/>
            <person name="Archer D."/>
            <person name="Bencina M."/>
            <person name="Braus G."/>
            <person name="Coutinho P."/>
            <person name="von Dohren H."/>
            <person name="Doonan J."/>
            <person name="Driessen A.J."/>
            <person name="Durek P."/>
            <person name="Espeso E."/>
            <person name="Fekete E."/>
            <person name="Flipphi M."/>
            <person name="Estrada C.G."/>
            <person name="Geysens S."/>
            <person name="Goldman G."/>
            <person name="de Groot P.W."/>
            <person name="Hansen K."/>
            <person name="Harris S.D."/>
            <person name="Heinekamp T."/>
            <person name="Helmstaedt K."/>
            <person name="Henrissat B."/>
            <person name="Hofmann G."/>
            <person name="Homan T."/>
            <person name="Horio T."/>
            <person name="Horiuchi H."/>
            <person name="James S."/>
            <person name="Jones M."/>
            <person name="Karaffa L."/>
            <person name="Karanyi Z."/>
            <person name="Kato M."/>
            <person name="Keller N."/>
            <person name="Kelly D.E."/>
            <person name="Kiel J.A."/>
            <person name="Kim J.M."/>
            <person name="van der Klei I.J."/>
            <person name="Klis F.M."/>
            <person name="Kovalchuk A."/>
            <person name="Krasevec N."/>
            <person name="Kubicek C.P."/>
            <person name="Liu B."/>
            <person name="Maccabe A."/>
            <person name="Meyer V."/>
            <person name="Mirabito P."/>
            <person name="Miskei M."/>
            <person name="Mos M."/>
            <person name="Mullins J."/>
            <person name="Nelson D.R."/>
            <person name="Nielsen J."/>
            <person name="Oakley B.R."/>
            <person name="Osmani S.A."/>
            <person name="Pakula T."/>
            <person name="Paszewski A."/>
            <person name="Paulsen I."/>
            <person name="Pilsyk S."/>
            <person name="Pocsi I."/>
            <person name="Punt P.J."/>
            <person name="Ram A.F."/>
            <person name="Ren Q."/>
            <person name="Robellet X."/>
            <person name="Robson G."/>
            <person name="Seiboth B."/>
            <person name="van Solingen P."/>
            <person name="Specht T."/>
            <person name="Sun J."/>
            <person name="Taheri-Talesh N."/>
            <person name="Takeshita N."/>
            <person name="Ussery D."/>
            <person name="vanKuyk P.A."/>
            <person name="Visser H."/>
            <person name="van de Vondervoort P.J."/>
            <person name="de Vries R.P."/>
            <person name="Walton J."/>
            <person name="Xiang X."/>
            <person name="Xiong Y."/>
            <person name="Zeng A.P."/>
            <person name="Brandt B.W."/>
            <person name="Cornell M.J."/>
            <person name="van den Hondel C.A."/>
            <person name="Visser J."/>
            <person name="Oliver S.G."/>
            <person name="Turner G."/>
        </authorList>
    </citation>
    <scope>GENOME REANNOTATION</scope>
    <source>
        <strain evidence="2">FGSC A4 / ATCC 38163 / CBS 112.46 / NRRL 194 / M139</strain>
    </source>
</reference>
<dbReference type="InParanoid" id="C8V7V4"/>
<gene>
    <name evidence="1" type="ORF">ANIA_11443</name>
</gene>
<accession>C8V7V4</accession>
<sequence>MEAGQVEAPVAPYDRAPSFIESGVH</sequence>
<reference evidence="2" key="1">
    <citation type="journal article" date="2005" name="Nature">
        <title>Sequencing of Aspergillus nidulans and comparative analysis with A. fumigatus and A. oryzae.</title>
        <authorList>
            <person name="Galagan J.E."/>
            <person name="Calvo S.E."/>
            <person name="Cuomo C."/>
            <person name="Ma L.J."/>
            <person name="Wortman J.R."/>
            <person name="Batzoglou S."/>
            <person name="Lee S.I."/>
            <person name="Basturkmen M."/>
            <person name="Spevak C.C."/>
            <person name="Clutterbuck J."/>
            <person name="Kapitonov V."/>
            <person name="Jurka J."/>
            <person name="Scazzocchio C."/>
            <person name="Farman M."/>
            <person name="Butler J."/>
            <person name="Purcell S."/>
            <person name="Harris S."/>
            <person name="Braus G.H."/>
            <person name="Draht O."/>
            <person name="Busch S."/>
            <person name="D'Enfert C."/>
            <person name="Bouchier C."/>
            <person name="Goldman G.H."/>
            <person name="Bell-Pedersen D."/>
            <person name="Griffiths-Jones S."/>
            <person name="Doonan J.H."/>
            <person name="Yu J."/>
            <person name="Vienken K."/>
            <person name="Pain A."/>
            <person name="Freitag M."/>
            <person name="Selker E.U."/>
            <person name="Archer D.B."/>
            <person name="Penalva M.A."/>
            <person name="Oakley B.R."/>
            <person name="Momany M."/>
            <person name="Tanaka T."/>
            <person name="Kumagai T."/>
            <person name="Asai K."/>
            <person name="Machida M."/>
            <person name="Nierman W.C."/>
            <person name="Denning D.W."/>
            <person name="Caddick M."/>
            <person name="Hynes M."/>
            <person name="Paoletti M."/>
            <person name="Fischer R."/>
            <person name="Miller B."/>
            <person name="Dyer P."/>
            <person name="Sachs M.S."/>
            <person name="Osmani S.A."/>
            <person name="Birren B.W."/>
        </authorList>
    </citation>
    <scope>NUCLEOTIDE SEQUENCE [LARGE SCALE GENOMIC DNA]</scope>
    <source>
        <strain evidence="2">FGSC A4 / ATCC 38163 / CBS 112.46 / NRRL 194 / M139</strain>
    </source>
</reference>
<keyword evidence="2" id="KW-1185">Reference proteome</keyword>